<reference evidence="2" key="1">
    <citation type="journal article" date="2019" name="J. Bacteriol.">
        <title>A Mutagenic Screen Identifies a TonB-Dependent Receptor Required for the Lanthanide Metal Switch in the Type I Methanotroph 'Methylotuvimicrobium buryatense' 5GB1C.</title>
        <authorList>
            <person name="Groom J.D."/>
            <person name="Ford S.M."/>
            <person name="Pesesky M.W."/>
            <person name="Lidstrom M.E."/>
        </authorList>
    </citation>
    <scope>NUCLEOTIDE SEQUENCE [LARGE SCALE GENOMIC DNA]</scope>
    <source>
        <strain evidence="2">5GB1C</strain>
    </source>
</reference>
<keyword evidence="2" id="KW-1185">Reference proteome</keyword>
<dbReference type="AlphaFoldDB" id="A0A4P9UYF8"/>
<accession>A0A4P9UYF8</accession>
<dbReference type="Proteomes" id="UP000305881">
    <property type="component" value="Chromosome"/>
</dbReference>
<sequence length="70" mass="7526">MVGNSQFGDQKGCGGCLALSRRQAPSDGFTAFRVKHGPHPKLREDVQTGICCRTAAKSATCTSYFVHIPK</sequence>
<name>A0A4P9UYF8_METBY</name>
<evidence type="ECO:0000313" key="2">
    <source>
        <dbReference type="Proteomes" id="UP000305881"/>
    </source>
</evidence>
<organism evidence="1 2">
    <name type="scientific">Methylotuvimicrobium buryatense</name>
    <name type="common">Methylomicrobium buryatense</name>
    <dbReference type="NCBI Taxonomy" id="95641"/>
    <lineage>
        <taxon>Bacteria</taxon>
        <taxon>Pseudomonadati</taxon>
        <taxon>Pseudomonadota</taxon>
        <taxon>Gammaproteobacteria</taxon>
        <taxon>Methylococcales</taxon>
        <taxon>Methylococcaceae</taxon>
        <taxon>Methylotuvimicrobium</taxon>
    </lineage>
</organism>
<dbReference type="KEGG" id="mbur:EQU24_18640"/>
<gene>
    <name evidence="1" type="ORF">EQU24_18640</name>
</gene>
<proteinExistence type="predicted"/>
<protein>
    <submittedName>
        <fullName evidence="1">Uncharacterized protein</fullName>
    </submittedName>
</protein>
<evidence type="ECO:0000313" key="1">
    <source>
        <dbReference type="EMBL" id="QCW84916.1"/>
    </source>
</evidence>
<dbReference type="EMBL" id="CP035467">
    <property type="protein sequence ID" value="QCW84916.1"/>
    <property type="molecule type" value="Genomic_DNA"/>
</dbReference>